<dbReference type="Proteomes" id="UP000054995">
    <property type="component" value="Unassembled WGS sequence"/>
</dbReference>
<keyword evidence="2" id="KW-1185">Reference proteome</keyword>
<accession>A0A0V1DWT3</accession>
<organism evidence="1 2">
    <name type="scientific">Trichinella pseudospiralis</name>
    <name type="common">Parasitic roundworm</name>
    <dbReference type="NCBI Taxonomy" id="6337"/>
    <lineage>
        <taxon>Eukaryota</taxon>
        <taxon>Metazoa</taxon>
        <taxon>Ecdysozoa</taxon>
        <taxon>Nematoda</taxon>
        <taxon>Enoplea</taxon>
        <taxon>Dorylaimia</taxon>
        <taxon>Trichinellida</taxon>
        <taxon>Trichinellidae</taxon>
        <taxon>Trichinella</taxon>
    </lineage>
</organism>
<protein>
    <submittedName>
        <fullName evidence="1">Uncharacterized protein</fullName>
    </submittedName>
</protein>
<gene>
    <name evidence="1" type="ORF">T4D_16530</name>
</gene>
<comment type="caution">
    <text evidence="1">The sequence shown here is derived from an EMBL/GenBank/DDBJ whole genome shotgun (WGS) entry which is preliminary data.</text>
</comment>
<evidence type="ECO:0000313" key="2">
    <source>
        <dbReference type="Proteomes" id="UP000054995"/>
    </source>
</evidence>
<evidence type="ECO:0000313" key="1">
    <source>
        <dbReference type="EMBL" id="KRY66078.1"/>
    </source>
</evidence>
<dbReference type="EMBL" id="JYDT01001283">
    <property type="protein sequence ID" value="KRY66078.1"/>
    <property type="molecule type" value="Genomic_DNA"/>
</dbReference>
<sequence>MRIIQNNLVETELPCNMLVILLCNFRAPQTQTISCTYDRIILQIS</sequence>
<proteinExistence type="predicted"/>
<name>A0A0V1DWT3_TRIPS</name>
<reference evidence="1 2" key="1">
    <citation type="submission" date="2015-01" db="EMBL/GenBank/DDBJ databases">
        <title>Evolution of Trichinella species and genotypes.</title>
        <authorList>
            <person name="Korhonen P.K."/>
            <person name="Edoardo P."/>
            <person name="Giuseppe L.R."/>
            <person name="Gasser R.B."/>
        </authorList>
    </citation>
    <scope>NUCLEOTIDE SEQUENCE [LARGE SCALE GENOMIC DNA]</scope>
    <source>
        <strain evidence="1">ISS470</strain>
    </source>
</reference>
<dbReference type="AlphaFoldDB" id="A0A0V1DWT3"/>